<dbReference type="SUPFAM" id="SSF53335">
    <property type="entry name" value="S-adenosyl-L-methionine-dependent methyltransferases"/>
    <property type="match status" value="1"/>
</dbReference>
<dbReference type="CDD" id="cd02440">
    <property type="entry name" value="AdoMet_MTases"/>
    <property type="match status" value="1"/>
</dbReference>
<evidence type="ECO:0000313" key="5">
    <source>
        <dbReference type="Proteomes" id="UP000006316"/>
    </source>
</evidence>
<gene>
    <name evidence="4" type="ORF">BABA_05146</name>
</gene>
<dbReference type="AlphaFoldDB" id="K6CHG6"/>
<dbReference type="PATRIC" id="fig|1117379.3.peg.1068"/>
<dbReference type="OrthoDB" id="9772751at2"/>
<dbReference type="GO" id="GO:0008168">
    <property type="term" value="F:methyltransferase activity"/>
    <property type="evidence" value="ECO:0007669"/>
    <property type="project" value="UniProtKB-KW"/>
</dbReference>
<keyword evidence="2 4" id="KW-0808">Transferase</keyword>
<dbReference type="Gene3D" id="3.40.50.150">
    <property type="entry name" value="Vaccinia Virus protein VP39"/>
    <property type="match status" value="1"/>
</dbReference>
<dbReference type="PANTHER" id="PTHR43861:SF1">
    <property type="entry name" value="TRANS-ACONITATE 2-METHYLTRANSFERASE"/>
    <property type="match status" value="1"/>
</dbReference>
<dbReference type="GO" id="GO:0032259">
    <property type="term" value="P:methylation"/>
    <property type="evidence" value="ECO:0007669"/>
    <property type="project" value="UniProtKB-KW"/>
</dbReference>
<organism evidence="4 5">
    <name type="scientific">Neobacillus bataviensis LMG 21833</name>
    <dbReference type="NCBI Taxonomy" id="1117379"/>
    <lineage>
        <taxon>Bacteria</taxon>
        <taxon>Bacillati</taxon>
        <taxon>Bacillota</taxon>
        <taxon>Bacilli</taxon>
        <taxon>Bacillales</taxon>
        <taxon>Bacillaceae</taxon>
        <taxon>Neobacillus</taxon>
    </lineage>
</organism>
<evidence type="ECO:0000313" key="4">
    <source>
        <dbReference type="EMBL" id="EKN70565.1"/>
    </source>
</evidence>
<protein>
    <submittedName>
        <fullName evidence="4">Methyltransferase type 11</fullName>
    </submittedName>
</protein>
<dbReference type="eggNOG" id="COG2226">
    <property type="taxonomic scope" value="Bacteria"/>
</dbReference>
<dbReference type="InterPro" id="IPR041698">
    <property type="entry name" value="Methyltransf_25"/>
</dbReference>
<evidence type="ECO:0000256" key="2">
    <source>
        <dbReference type="ARBA" id="ARBA00022679"/>
    </source>
</evidence>
<keyword evidence="1 4" id="KW-0489">Methyltransferase</keyword>
<evidence type="ECO:0000259" key="3">
    <source>
        <dbReference type="Pfam" id="PF13649"/>
    </source>
</evidence>
<comment type="caution">
    <text evidence="4">The sequence shown here is derived from an EMBL/GenBank/DDBJ whole genome shotgun (WGS) entry which is preliminary data.</text>
</comment>
<name>K6CHG6_9BACI</name>
<dbReference type="RefSeq" id="WP_007084062.1">
    <property type="nucleotide sequence ID" value="NZ_AJLS01000037.1"/>
</dbReference>
<dbReference type="STRING" id="1117379.BABA_05146"/>
<keyword evidence="5" id="KW-1185">Reference proteome</keyword>
<sequence length="246" mass="28525">MSIFYELHKDIPREGPGNNETTRNAYQLIEKFVSKPSILDIGCGPGMQTIELASLTDGTILATDINDNFLDVLREKVREFGLLDKVNVEKANMKDLPYSEGQFDVIWSEGAIFIIGFEKGLMEWKKYLKENGILVVSELSWLKENAPKKPLEFWQNAYPGVDSIEGNRKKAESLGYEVINTLVLPESGWWDHYYTPLEERVSLYQEKYQHDQEALKTLAEFQTEIDLYRNYAEYYGYVFYLLNKNS</sequence>
<dbReference type="EMBL" id="AJLS01000037">
    <property type="protein sequence ID" value="EKN70565.1"/>
    <property type="molecule type" value="Genomic_DNA"/>
</dbReference>
<reference evidence="4 5" key="1">
    <citation type="journal article" date="2012" name="Front. Microbiol.">
        <title>Redundancy and modularity in membrane-associated dissimilatory nitrate reduction in Bacillus.</title>
        <authorList>
            <person name="Heylen K."/>
            <person name="Keltjens J."/>
        </authorList>
    </citation>
    <scope>NUCLEOTIDE SEQUENCE [LARGE SCALE GENOMIC DNA]</scope>
    <source>
        <strain evidence="5">LMG 21833T</strain>
    </source>
</reference>
<dbReference type="Pfam" id="PF13649">
    <property type="entry name" value="Methyltransf_25"/>
    <property type="match status" value="1"/>
</dbReference>
<evidence type="ECO:0000256" key="1">
    <source>
        <dbReference type="ARBA" id="ARBA00022603"/>
    </source>
</evidence>
<proteinExistence type="predicted"/>
<dbReference type="InterPro" id="IPR029063">
    <property type="entry name" value="SAM-dependent_MTases_sf"/>
</dbReference>
<dbReference type="Proteomes" id="UP000006316">
    <property type="component" value="Unassembled WGS sequence"/>
</dbReference>
<feature type="domain" description="Methyltransferase" evidence="3">
    <location>
        <begin position="38"/>
        <end position="132"/>
    </location>
</feature>
<accession>K6CHG6</accession>
<dbReference type="PANTHER" id="PTHR43861">
    <property type="entry name" value="TRANS-ACONITATE 2-METHYLTRANSFERASE-RELATED"/>
    <property type="match status" value="1"/>
</dbReference>